<organism evidence="1">
    <name type="scientific">Candidatus Methanophaga sp. ANME-1 ERB7</name>
    <dbReference type="NCBI Taxonomy" id="2759913"/>
    <lineage>
        <taxon>Archaea</taxon>
        <taxon>Methanobacteriati</taxon>
        <taxon>Methanobacteriota</taxon>
        <taxon>Stenosarchaea group</taxon>
        <taxon>Methanomicrobia</taxon>
        <taxon>Candidatus Methanophagales</taxon>
        <taxon>Candidatus Methanophagaceae</taxon>
        <taxon>Candidatus Methanophaga</taxon>
    </lineage>
</organism>
<dbReference type="AlphaFoldDB" id="A0A7G9Z3A6"/>
<dbReference type="InterPro" id="IPR037175">
    <property type="entry name" value="KFase_sf"/>
</dbReference>
<evidence type="ECO:0000313" key="1">
    <source>
        <dbReference type="EMBL" id="QNO54740.1"/>
    </source>
</evidence>
<gene>
    <name evidence="1" type="ORF">FCNABNJO_00006</name>
</gene>
<evidence type="ECO:0008006" key="2">
    <source>
        <dbReference type="Google" id="ProtNLM"/>
    </source>
</evidence>
<dbReference type="PANTHER" id="PTHR31118">
    <property type="entry name" value="CYCLASE-LIKE PROTEIN 2"/>
    <property type="match status" value="1"/>
</dbReference>
<dbReference type="GO" id="GO:0019441">
    <property type="term" value="P:L-tryptophan catabolic process to kynurenine"/>
    <property type="evidence" value="ECO:0007669"/>
    <property type="project" value="InterPro"/>
</dbReference>
<proteinExistence type="predicted"/>
<name>A0A7G9Z3A6_9EURY</name>
<accession>A0A7G9Z3A6</accession>
<dbReference type="PANTHER" id="PTHR31118:SF12">
    <property type="entry name" value="CYCLASE-LIKE PROTEIN 2"/>
    <property type="match status" value="1"/>
</dbReference>
<dbReference type="GO" id="GO:0004061">
    <property type="term" value="F:arylformamidase activity"/>
    <property type="evidence" value="ECO:0007669"/>
    <property type="project" value="InterPro"/>
</dbReference>
<dbReference type="SUPFAM" id="SSF102198">
    <property type="entry name" value="Putative cyclase"/>
    <property type="match status" value="1"/>
</dbReference>
<dbReference type="InterPro" id="IPR007325">
    <property type="entry name" value="KFase/CYL"/>
</dbReference>
<sequence length="212" mass="24092">MNIVDLTLPINNKTPTFPGDPKPEIKQVATIREEGWNEKRISIGSHFSTHIDAPFHMLEEGKKLDEYPIEKFIGEAMVIDVKNQKEPNLDAIKKDDIVFFHTGHAKEMHSKNYFRQNHILSIETAQELIAKGIKIVGLDSFSPDNEPFEVHKLLLKNDILIVENLINLDKLIGIRFMCYILPLKIMDADGAPCRVIGILAQENKLLTQINAD</sequence>
<protein>
    <recommendedName>
        <fullName evidence="2">Arylformamidase</fullName>
    </recommendedName>
</protein>
<dbReference type="Pfam" id="PF04199">
    <property type="entry name" value="Cyclase"/>
    <property type="match status" value="1"/>
</dbReference>
<dbReference type="EMBL" id="MT631591">
    <property type="protein sequence ID" value="QNO54740.1"/>
    <property type="molecule type" value="Genomic_DNA"/>
</dbReference>
<dbReference type="Gene3D" id="3.50.30.50">
    <property type="entry name" value="Putative cyclase"/>
    <property type="match status" value="1"/>
</dbReference>
<reference evidence="1" key="1">
    <citation type="submission" date="2020-06" db="EMBL/GenBank/DDBJ databases">
        <title>Unique genomic features of the anaerobic methanotrophic archaea.</title>
        <authorList>
            <person name="Chadwick G.L."/>
            <person name="Skennerton C.T."/>
            <person name="Laso-Perez R."/>
            <person name="Leu A.O."/>
            <person name="Speth D.R."/>
            <person name="Yu H."/>
            <person name="Morgan-Lang C."/>
            <person name="Hatzenpichler R."/>
            <person name="Goudeau D."/>
            <person name="Malmstrom R."/>
            <person name="Brazelton W.J."/>
            <person name="Woyke T."/>
            <person name="Hallam S.J."/>
            <person name="Tyson G.W."/>
            <person name="Wegener G."/>
            <person name="Boetius A."/>
            <person name="Orphan V."/>
        </authorList>
    </citation>
    <scope>NUCLEOTIDE SEQUENCE</scope>
</reference>